<reference evidence="1 2" key="3">
    <citation type="journal article" date="2013" name="Rice">
        <title>Improvement of the Oryza sativa Nipponbare reference genome using next generation sequence and optical map data.</title>
        <authorList>
            <person name="Kawahara Y."/>
            <person name="de la Bastide M."/>
            <person name="Hamilton J.P."/>
            <person name="Kanamori H."/>
            <person name="McCombie W.R."/>
            <person name="Ouyang S."/>
            <person name="Schwartz D.C."/>
            <person name="Tanaka T."/>
            <person name="Wu J."/>
            <person name="Zhou S."/>
            <person name="Childs K.L."/>
            <person name="Davidson R.M."/>
            <person name="Lin H."/>
            <person name="Quesada-Ocampo L."/>
            <person name="Vaillancourt B."/>
            <person name="Sakai H."/>
            <person name="Lee S.S."/>
            <person name="Kim J."/>
            <person name="Numa H."/>
            <person name="Itoh T."/>
            <person name="Buell C.R."/>
            <person name="Matsumoto T."/>
        </authorList>
    </citation>
    <scope>NUCLEOTIDE SEQUENCE [LARGE SCALE GENOMIC DNA]</scope>
    <source>
        <strain evidence="2">cv. Nipponbare</strain>
    </source>
</reference>
<proteinExistence type="predicted"/>
<dbReference type="PANTHER" id="PTHR36755">
    <property type="entry name" value="PROTEIN, PUTATIVE-RELATED"/>
    <property type="match status" value="1"/>
</dbReference>
<organism evidence="1 2">
    <name type="scientific">Oryza sativa subsp. japonica</name>
    <name type="common">Rice</name>
    <dbReference type="NCBI Taxonomy" id="39947"/>
    <lineage>
        <taxon>Eukaryota</taxon>
        <taxon>Viridiplantae</taxon>
        <taxon>Streptophyta</taxon>
        <taxon>Embryophyta</taxon>
        <taxon>Tracheophyta</taxon>
        <taxon>Spermatophyta</taxon>
        <taxon>Magnoliopsida</taxon>
        <taxon>Liliopsida</taxon>
        <taxon>Poales</taxon>
        <taxon>Poaceae</taxon>
        <taxon>BOP clade</taxon>
        <taxon>Oryzoideae</taxon>
        <taxon>Oryzeae</taxon>
        <taxon>Oryzinae</taxon>
        <taxon>Oryza</taxon>
        <taxon>Oryza sativa</taxon>
    </lineage>
</organism>
<dbReference type="PaxDb" id="39947-A0A0P0WST7"/>
<dbReference type="Proteomes" id="UP000059680">
    <property type="component" value="Chromosome 6"/>
</dbReference>
<dbReference type="InParanoid" id="A0A0P0WST7"/>
<sequence>WFHSSSSSPARGGGGGDWLVLSPATAPPSLHGDLLPAKHCLSRSLSSPPTFYWTCAARGDLPIWAWIGLFLLVTNLKLARICSEQYHGGETNGCFACCPSWWGSSICEDWCGDESCRRCEGWCSGCSNDSCSNSCCI</sequence>
<name>A0A0P0WST7_ORYSJ</name>
<accession>A0A0P0WST7</accession>
<dbReference type="AlphaFoldDB" id="A0A0P0WST7"/>
<feature type="non-terminal residue" evidence="1">
    <location>
        <position position="137"/>
    </location>
</feature>
<protein>
    <submittedName>
        <fullName evidence="1">Os06g0149300 protein</fullName>
    </submittedName>
</protein>
<dbReference type="PANTHER" id="PTHR36755:SF1">
    <property type="entry name" value="OS06G0149300 PROTEIN"/>
    <property type="match status" value="1"/>
</dbReference>
<gene>
    <name evidence="1" type="ordered locus">Os06g0149300</name>
    <name evidence="1" type="ORF">OSNPB_060149300</name>
</gene>
<reference evidence="1 2" key="2">
    <citation type="journal article" date="2013" name="Plant Cell Physiol.">
        <title>Rice Annotation Project Database (RAP-DB): an integrative and interactive database for rice genomics.</title>
        <authorList>
            <person name="Sakai H."/>
            <person name="Lee S.S."/>
            <person name="Tanaka T."/>
            <person name="Numa H."/>
            <person name="Kim J."/>
            <person name="Kawahara Y."/>
            <person name="Wakimoto H."/>
            <person name="Yang C.C."/>
            <person name="Iwamoto M."/>
            <person name="Abe T."/>
            <person name="Yamada Y."/>
            <person name="Muto A."/>
            <person name="Inokuchi H."/>
            <person name="Ikemura T."/>
            <person name="Matsumoto T."/>
            <person name="Sasaki T."/>
            <person name="Itoh T."/>
        </authorList>
    </citation>
    <scope>NUCLEOTIDE SEQUENCE [LARGE SCALE GENOMIC DNA]</scope>
    <source>
        <strain evidence="2">cv. Nipponbare</strain>
    </source>
</reference>
<reference evidence="2" key="1">
    <citation type="journal article" date="2005" name="Nature">
        <title>The map-based sequence of the rice genome.</title>
        <authorList>
            <consortium name="International rice genome sequencing project (IRGSP)"/>
            <person name="Matsumoto T."/>
            <person name="Wu J."/>
            <person name="Kanamori H."/>
            <person name="Katayose Y."/>
            <person name="Fujisawa M."/>
            <person name="Namiki N."/>
            <person name="Mizuno H."/>
            <person name="Yamamoto K."/>
            <person name="Antonio B.A."/>
            <person name="Baba T."/>
            <person name="Sakata K."/>
            <person name="Nagamura Y."/>
            <person name="Aoki H."/>
            <person name="Arikawa K."/>
            <person name="Arita K."/>
            <person name="Bito T."/>
            <person name="Chiden Y."/>
            <person name="Fujitsuka N."/>
            <person name="Fukunaka R."/>
            <person name="Hamada M."/>
            <person name="Harada C."/>
            <person name="Hayashi A."/>
            <person name="Hijishita S."/>
            <person name="Honda M."/>
            <person name="Hosokawa S."/>
            <person name="Ichikawa Y."/>
            <person name="Idonuma A."/>
            <person name="Iijima M."/>
            <person name="Ikeda M."/>
            <person name="Ikeno M."/>
            <person name="Ito K."/>
            <person name="Ito S."/>
            <person name="Ito T."/>
            <person name="Ito Y."/>
            <person name="Ito Y."/>
            <person name="Iwabuchi A."/>
            <person name="Kamiya K."/>
            <person name="Karasawa W."/>
            <person name="Kurita K."/>
            <person name="Katagiri S."/>
            <person name="Kikuta A."/>
            <person name="Kobayashi H."/>
            <person name="Kobayashi N."/>
            <person name="Machita K."/>
            <person name="Maehara T."/>
            <person name="Masukawa M."/>
            <person name="Mizubayashi T."/>
            <person name="Mukai Y."/>
            <person name="Nagasaki H."/>
            <person name="Nagata Y."/>
            <person name="Naito S."/>
            <person name="Nakashima M."/>
            <person name="Nakama Y."/>
            <person name="Nakamichi Y."/>
            <person name="Nakamura M."/>
            <person name="Meguro A."/>
            <person name="Negishi M."/>
            <person name="Ohta I."/>
            <person name="Ohta T."/>
            <person name="Okamoto M."/>
            <person name="Ono N."/>
            <person name="Saji S."/>
            <person name="Sakaguchi M."/>
            <person name="Sakai K."/>
            <person name="Shibata M."/>
            <person name="Shimokawa T."/>
            <person name="Song J."/>
            <person name="Takazaki Y."/>
            <person name="Terasawa K."/>
            <person name="Tsugane M."/>
            <person name="Tsuji K."/>
            <person name="Ueda S."/>
            <person name="Waki K."/>
            <person name="Yamagata H."/>
            <person name="Yamamoto M."/>
            <person name="Yamamoto S."/>
            <person name="Yamane H."/>
            <person name="Yoshiki S."/>
            <person name="Yoshihara R."/>
            <person name="Yukawa K."/>
            <person name="Zhong H."/>
            <person name="Yano M."/>
            <person name="Yuan Q."/>
            <person name="Ouyang S."/>
            <person name="Liu J."/>
            <person name="Jones K.M."/>
            <person name="Gansberger K."/>
            <person name="Moffat K."/>
            <person name="Hill J."/>
            <person name="Bera J."/>
            <person name="Fadrosh D."/>
            <person name="Jin S."/>
            <person name="Johri S."/>
            <person name="Kim M."/>
            <person name="Overton L."/>
            <person name="Reardon M."/>
            <person name="Tsitrin T."/>
            <person name="Vuong H."/>
            <person name="Weaver B."/>
            <person name="Ciecko A."/>
            <person name="Tallon L."/>
            <person name="Jackson J."/>
            <person name="Pai G."/>
            <person name="Aken S.V."/>
            <person name="Utterback T."/>
            <person name="Reidmuller S."/>
            <person name="Feldblyum T."/>
            <person name="Hsiao J."/>
            <person name="Zismann V."/>
            <person name="Iobst S."/>
            <person name="de Vazeille A.R."/>
            <person name="Buell C.R."/>
            <person name="Ying K."/>
            <person name="Li Y."/>
            <person name="Lu T."/>
            <person name="Huang Y."/>
            <person name="Zhao Q."/>
            <person name="Feng Q."/>
            <person name="Zhang L."/>
            <person name="Zhu J."/>
            <person name="Weng Q."/>
            <person name="Mu J."/>
            <person name="Lu Y."/>
            <person name="Fan D."/>
            <person name="Liu Y."/>
            <person name="Guan J."/>
            <person name="Zhang Y."/>
            <person name="Yu S."/>
            <person name="Liu X."/>
            <person name="Zhang Y."/>
            <person name="Hong G."/>
            <person name="Han B."/>
            <person name="Choisne N."/>
            <person name="Demange N."/>
            <person name="Orjeda G."/>
            <person name="Samain S."/>
            <person name="Cattolico L."/>
            <person name="Pelletier E."/>
            <person name="Couloux A."/>
            <person name="Segurens B."/>
            <person name="Wincker P."/>
            <person name="D'Hont A."/>
            <person name="Scarpelli C."/>
            <person name="Weissenbach J."/>
            <person name="Salanoubat M."/>
            <person name="Quetier F."/>
            <person name="Yu Y."/>
            <person name="Kim H.R."/>
            <person name="Rambo T."/>
            <person name="Currie J."/>
            <person name="Collura K."/>
            <person name="Luo M."/>
            <person name="Yang T."/>
            <person name="Ammiraju J.S.S."/>
            <person name="Engler F."/>
            <person name="Soderlund C."/>
            <person name="Wing R.A."/>
            <person name="Palmer L.E."/>
            <person name="de la Bastide M."/>
            <person name="Spiegel L."/>
            <person name="Nascimento L."/>
            <person name="Zutavern T."/>
            <person name="O'Shaughnessy A."/>
            <person name="Dike S."/>
            <person name="Dedhia N."/>
            <person name="Preston R."/>
            <person name="Balija V."/>
            <person name="McCombie W.R."/>
            <person name="Chow T."/>
            <person name="Chen H."/>
            <person name="Chung M."/>
            <person name="Chen C."/>
            <person name="Shaw J."/>
            <person name="Wu H."/>
            <person name="Hsiao K."/>
            <person name="Chao Y."/>
            <person name="Chu M."/>
            <person name="Cheng C."/>
            <person name="Hour A."/>
            <person name="Lee P."/>
            <person name="Lin S."/>
            <person name="Lin Y."/>
            <person name="Liou J."/>
            <person name="Liu S."/>
            <person name="Hsing Y."/>
            <person name="Raghuvanshi S."/>
            <person name="Mohanty A."/>
            <person name="Bharti A.K."/>
            <person name="Gaur A."/>
            <person name="Gupta V."/>
            <person name="Kumar D."/>
            <person name="Ravi V."/>
            <person name="Vij S."/>
            <person name="Kapur A."/>
            <person name="Khurana P."/>
            <person name="Khurana P."/>
            <person name="Khurana J.P."/>
            <person name="Tyagi A.K."/>
            <person name="Gaikwad K."/>
            <person name="Singh A."/>
            <person name="Dalal V."/>
            <person name="Srivastava S."/>
            <person name="Dixit A."/>
            <person name="Pal A.K."/>
            <person name="Ghazi I.A."/>
            <person name="Yadav M."/>
            <person name="Pandit A."/>
            <person name="Bhargava A."/>
            <person name="Sureshbabu K."/>
            <person name="Batra K."/>
            <person name="Sharma T.R."/>
            <person name="Mohapatra T."/>
            <person name="Singh N.K."/>
            <person name="Messing J."/>
            <person name="Nelson A.B."/>
            <person name="Fuks G."/>
            <person name="Kavchok S."/>
            <person name="Keizer G."/>
            <person name="Linton E."/>
            <person name="Llaca V."/>
            <person name="Song R."/>
            <person name="Tanyolac B."/>
            <person name="Young S."/>
            <person name="Ho-Il K."/>
            <person name="Hahn J.H."/>
            <person name="Sangsakoo G."/>
            <person name="Vanavichit A."/>
            <person name="de Mattos Luiz.A.T."/>
            <person name="Zimmer P.D."/>
            <person name="Malone G."/>
            <person name="Dellagostin O."/>
            <person name="de Oliveira A.C."/>
            <person name="Bevan M."/>
            <person name="Bancroft I."/>
            <person name="Minx P."/>
            <person name="Cordum H."/>
            <person name="Wilson R."/>
            <person name="Cheng Z."/>
            <person name="Jin W."/>
            <person name="Jiang J."/>
            <person name="Leong S.A."/>
            <person name="Iwama H."/>
            <person name="Gojobori T."/>
            <person name="Itoh T."/>
            <person name="Niimura Y."/>
            <person name="Fujii Y."/>
            <person name="Habara T."/>
            <person name="Sakai H."/>
            <person name="Sato Y."/>
            <person name="Wilson G."/>
            <person name="Kumar K."/>
            <person name="McCouch S."/>
            <person name="Juretic N."/>
            <person name="Hoen D."/>
            <person name="Wright S."/>
            <person name="Bruskiewich R."/>
            <person name="Bureau T."/>
            <person name="Miyao A."/>
            <person name="Hirochika H."/>
            <person name="Nishikawa T."/>
            <person name="Kadowaki K."/>
            <person name="Sugiura M."/>
            <person name="Burr B."/>
            <person name="Sasaki T."/>
        </authorList>
    </citation>
    <scope>NUCLEOTIDE SEQUENCE [LARGE SCALE GENOMIC DNA]</scope>
    <source>
        <strain evidence="2">cv. Nipponbare</strain>
    </source>
</reference>
<evidence type="ECO:0000313" key="2">
    <source>
        <dbReference type="Proteomes" id="UP000059680"/>
    </source>
</evidence>
<evidence type="ECO:0000313" key="1">
    <source>
        <dbReference type="EMBL" id="BAS96171.1"/>
    </source>
</evidence>
<keyword evidence="2" id="KW-1185">Reference proteome</keyword>
<dbReference type="Gramene" id="Os06t0149300-01">
    <property type="protein sequence ID" value="Os06t0149300-01"/>
    <property type="gene ID" value="Os06g0149300"/>
</dbReference>
<dbReference type="EMBL" id="AP014962">
    <property type="protein sequence ID" value="BAS96171.1"/>
    <property type="molecule type" value="Genomic_DNA"/>
</dbReference>